<evidence type="ECO:0000256" key="1">
    <source>
        <dbReference type="ARBA" id="ARBA00010677"/>
    </source>
</evidence>
<evidence type="ECO:0000256" key="8">
    <source>
        <dbReference type="ARBA" id="ARBA00031272"/>
    </source>
</evidence>
<dbReference type="EC" id="3.6.1.15" evidence="2"/>
<protein>
    <recommendedName>
        <fullName evidence="3">Nucleoside triphosphatase I</fullName>
        <ecNumber evidence="2">3.6.1.15</ecNumber>
    </recommendedName>
    <alternativeName>
        <fullName evidence="8">Nucleoside triphosphate phosphohydrolase I</fullName>
    </alternativeName>
</protein>
<comment type="similarity">
    <text evidence="1">Belongs to the helicase family. NPH I subfamily.</text>
</comment>
<comment type="catalytic activity">
    <reaction evidence="9">
        <text>a ribonucleoside 5'-triphosphate + H2O = a ribonucleoside 5'-diphosphate + phosphate + H(+)</text>
        <dbReference type="Rhea" id="RHEA:23680"/>
        <dbReference type="ChEBI" id="CHEBI:15377"/>
        <dbReference type="ChEBI" id="CHEBI:15378"/>
        <dbReference type="ChEBI" id="CHEBI:43474"/>
        <dbReference type="ChEBI" id="CHEBI:57930"/>
        <dbReference type="ChEBI" id="CHEBI:61557"/>
        <dbReference type="EC" id="3.6.1.15"/>
    </reaction>
</comment>
<keyword evidence="12" id="KW-1185">Reference proteome</keyword>
<gene>
    <name evidence="11" type="ORF">EPTV-WA-093</name>
</gene>
<evidence type="ECO:0000256" key="2">
    <source>
        <dbReference type="ARBA" id="ARBA00012445"/>
    </source>
</evidence>
<dbReference type="Pfam" id="PF08469">
    <property type="entry name" value="NPHI_C"/>
    <property type="match status" value="1"/>
</dbReference>
<evidence type="ECO:0000256" key="7">
    <source>
        <dbReference type="ARBA" id="ARBA00023163"/>
    </source>
</evidence>
<feature type="domain" description="Helicase ATP-binding" evidence="10">
    <location>
        <begin position="43"/>
        <end position="205"/>
    </location>
</feature>
<dbReference type="GO" id="GO:0005524">
    <property type="term" value="F:ATP binding"/>
    <property type="evidence" value="ECO:0007669"/>
    <property type="project" value="UniProtKB-KW"/>
</dbReference>
<dbReference type="InterPro" id="IPR027417">
    <property type="entry name" value="P-loop_NTPase"/>
</dbReference>
<name>A0A220T6E9_9POXV</name>
<keyword evidence="6" id="KW-0067">ATP-binding</keyword>
<dbReference type="GO" id="GO:0006351">
    <property type="term" value="P:DNA-templated transcription"/>
    <property type="evidence" value="ECO:0007669"/>
    <property type="project" value="InterPro"/>
</dbReference>
<dbReference type="Pfam" id="PF00176">
    <property type="entry name" value="SNF2-rel_dom"/>
    <property type="match status" value="1"/>
</dbReference>
<dbReference type="Pfam" id="PF00271">
    <property type="entry name" value="Helicase_C"/>
    <property type="match status" value="1"/>
</dbReference>
<dbReference type="Gene3D" id="3.40.50.300">
    <property type="entry name" value="P-loop containing nucleotide triphosphate hydrolases"/>
    <property type="match status" value="2"/>
</dbReference>
<evidence type="ECO:0000256" key="6">
    <source>
        <dbReference type="ARBA" id="ARBA00022840"/>
    </source>
</evidence>
<dbReference type="InterPro" id="IPR000330">
    <property type="entry name" value="SNF2_N"/>
</dbReference>
<dbReference type="SMART" id="SM00490">
    <property type="entry name" value="HELICc"/>
    <property type="match status" value="1"/>
</dbReference>
<evidence type="ECO:0000256" key="4">
    <source>
        <dbReference type="ARBA" id="ARBA00022741"/>
    </source>
</evidence>
<dbReference type="PANTHER" id="PTHR10799">
    <property type="entry name" value="SNF2/RAD54 HELICASE FAMILY"/>
    <property type="match status" value="1"/>
</dbReference>
<proteinExistence type="inferred from homology"/>
<keyword evidence="5" id="KW-0378">Hydrolase</keyword>
<evidence type="ECO:0000256" key="5">
    <source>
        <dbReference type="ARBA" id="ARBA00022801"/>
    </source>
</evidence>
<dbReference type="PROSITE" id="PS51192">
    <property type="entry name" value="HELICASE_ATP_BIND_1"/>
    <property type="match status" value="1"/>
</dbReference>
<dbReference type="EMBL" id="KY747497">
    <property type="protein sequence ID" value="ASK51294.1"/>
    <property type="molecule type" value="Genomic_DNA"/>
</dbReference>
<accession>A0A220T6E9</accession>
<evidence type="ECO:0000313" key="11">
    <source>
        <dbReference type="EMBL" id="ASK51294.1"/>
    </source>
</evidence>
<dbReference type="GO" id="GO:0017111">
    <property type="term" value="F:ribonucleoside triphosphate phosphatase activity"/>
    <property type="evidence" value="ECO:0007669"/>
    <property type="project" value="UniProtKB-EC"/>
</dbReference>
<evidence type="ECO:0000259" key="10">
    <source>
        <dbReference type="PROSITE" id="PS51192"/>
    </source>
</evidence>
<keyword evidence="4" id="KW-0547">Nucleotide-binding</keyword>
<dbReference type="SMART" id="SM00487">
    <property type="entry name" value="DEXDc"/>
    <property type="match status" value="1"/>
</dbReference>
<dbReference type="SUPFAM" id="SSF52540">
    <property type="entry name" value="P-loop containing nucleoside triphosphate hydrolases"/>
    <property type="match status" value="2"/>
</dbReference>
<dbReference type="InterPro" id="IPR014001">
    <property type="entry name" value="Helicase_ATP-bd"/>
</dbReference>
<evidence type="ECO:0000256" key="9">
    <source>
        <dbReference type="ARBA" id="ARBA00047631"/>
    </source>
</evidence>
<evidence type="ECO:0000256" key="3">
    <source>
        <dbReference type="ARBA" id="ARBA00016931"/>
    </source>
</evidence>
<sequence length="635" mass="73325">MSKSHAAYIDYALRRTTSLPIEMASNNDSVKLKDYQHFVARVFLGLDGMHSLLLFQETGVGKTMTTVYMLKHLKDVYTNWTIILLVKKALIEDPWMNTIEKYAPEIIKDCIVINYDDQNFHNKFFTNIKTINTRSRICVVIDECHNFISKSLVKEDGKQRPTKSVYNYLSKNIALHNHKLICLSATPIVNNVREFTMLINLLRPKILQLQSLFENKRLINEKELINKLGGICSYIVNNEFSIFDDVEGSTSFAKKTVHMQYVNMSKKQEANYLKAKAVELKSGTSAFRIHRRMAATFTFDTFPERQGRDVEEFTKEINTLYKDFEKSLSERSFSETALTMFKNGEELNGSSKASDISLFTELREKSCKFTHVCLKILTSPGKCLVFEPFVNQSGISVLLLYFKIFGITFIEFSSRTKDNRIKMVAEFNKESNTDGNYIKVCVFSLSGGEGISFFSINDIFILDMTWNEASLRQIVGRAIRLNSHVFTPPQRRYVNVHFIISRLSDGQPTVDEDLLDIIQTKSKEFFQLFRVFKKTSIEWIYANEKDFAPIDDESGWKSLITRTIDMDVKNKEIVQLLEGQNIWYSYSTRLVTILKGFKSLDGRIFDSDGNFIQDMPKNPIIKIHNKKLVYILTNV</sequence>
<evidence type="ECO:0000313" key="12">
    <source>
        <dbReference type="Proteomes" id="UP000217428"/>
    </source>
</evidence>
<organism evidence="11 12">
    <name type="scientific">Eptesipox virus</name>
    <dbReference type="NCBI Taxonomy" id="1329402"/>
    <lineage>
        <taxon>Viruses</taxon>
        <taxon>Varidnaviria</taxon>
        <taxon>Bamfordvirae</taxon>
        <taxon>Nucleocytoviricota</taxon>
        <taxon>Pokkesviricetes</taxon>
        <taxon>Chitovirales</taxon>
        <taxon>Poxviridae</taxon>
        <taxon>Chordopoxvirinae</taxon>
        <taxon>Vespertilionpoxvirus</taxon>
        <taxon>Vespertilionpoxvirus eptesipox</taxon>
    </lineage>
</organism>
<dbReference type="Proteomes" id="UP000217428">
    <property type="component" value="Segment"/>
</dbReference>
<keyword evidence="7" id="KW-0804">Transcription</keyword>
<dbReference type="OrthoDB" id="1247at10239"/>
<dbReference type="InterPro" id="IPR001650">
    <property type="entry name" value="Helicase_C-like"/>
</dbReference>
<dbReference type="InterPro" id="IPR013676">
    <property type="entry name" value="NPHI_C"/>
</dbReference>
<reference evidence="11 12" key="1">
    <citation type="journal article" date="2017" name="Virus Genes">
        <title>Characterization of Eptesipoxvirus, a novel poxvirus from a microchiropteran bat.</title>
        <authorList>
            <person name="Tu S.L."/>
            <person name="Nakazawa Y."/>
            <person name="Gao J."/>
            <person name="Wilkins K."/>
            <person name="Gallardo-Romero N."/>
            <person name="Li Y."/>
            <person name="Emerson G.L."/>
            <person name="Carroll D.S."/>
            <person name="Upton C."/>
        </authorList>
    </citation>
    <scope>NUCLEOTIDE SEQUENCE [LARGE SCALE GENOMIC DNA]</scope>
    <source>
        <strain evidence="11 12">Washington</strain>
    </source>
</reference>